<sequence>MVTTVLGVVLSAIGLVLLQLNPYDDSKDRNEITTRATDFAVAYNTYDVVDVANYQKRLKGLLTPKYDKEFVKITDVIFKALESKQQKSGGAKVQAAAVDTIDKDSAVAIVAVDAKITNTDNKAAVLRHFRWKVSFTKTDGTWLISAFESIAPRSAVAAPSPSATPSEGSGE</sequence>
<dbReference type="PANTHER" id="PTHR37042:SF4">
    <property type="entry name" value="OUTER MEMBRANE PROTEIN RV1973"/>
    <property type="match status" value="1"/>
</dbReference>
<dbReference type="SUPFAM" id="SSF54427">
    <property type="entry name" value="NTF2-like"/>
    <property type="match status" value="1"/>
</dbReference>
<reference evidence="3" key="1">
    <citation type="submission" date="2019-09" db="EMBL/GenBank/DDBJ databases">
        <authorList>
            <person name="Li J."/>
        </authorList>
    </citation>
    <scope>NUCLEOTIDE SEQUENCE [LARGE SCALE GENOMIC DNA]</scope>
    <source>
        <strain evidence="3">JCM 14732</strain>
    </source>
</reference>
<comment type="caution">
    <text evidence="3">The sequence shown here is derived from an EMBL/GenBank/DDBJ whole genome shotgun (WGS) entry which is preliminary data.</text>
</comment>
<protein>
    <recommendedName>
        <fullName evidence="5">Mce-associated membrane protein</fullName>
    </recommendedName>
</protein>
<dbReference type="Proteomes" id="UP000380867">
    <property type="component" value="Unassembled WGS sequence"/>
</dbReference>
<keyword evidence="4" id="KW-1185">Reference proteome</keyword>
<dbReference type="RefSeq" id="WP_149688778.1">
    <property type="nucleotide sequence ID" value="NZ_SDPQ02000002.1"/>
</dbReference>
<evidence type="ECO:0008006" key="5">
    <source>
        <dbReference type="Google" id="ProtNLM"/>
    </source>
</evidence>
<dbReference type="OrthoDB" id="3746626at2"/>
<gene>
    <name evidence="3" type="ORF">ESP70_007880</name>
</gene>
<dbReference type="Gene3D" id="3.10.450.50">
    <property type="match status" value="1"/>
</dbReference>
<dbReference type="PANTHER" id="PTHR37042">
    <property type="entry name" value="OUTER MEMBRANE PROTEIN RV1973"/>
    <property type="match status" value="1"/>
</dbReference>
<evidence type="ECO:0000256" key="2">
    <source>
        <dbReference type="ARBA" id="ARBA00023136"/>
    </source>
</evidence>
<accession>A0A5M4FDI4</accession>
<name>A0A5M4FDI4_9ACTN</name>
<evidence type="ECO:0000313" key="3">
    <source>
        <dbReference type="EMBL" id="KAA1397299.1"/>
    </source>
</evidence>
<dbReference type="AlphaFoldDB" id="A0A5M4FDI4"/>
<dbReference type="InterPro" id="IPR032710">
    <property type="entry name" value="NTF2-like_dom_sf"/>
</dbReference>
<organism evidence="3 4">
    <name type="scientific">Aeromicrobium ginsengisoli</name>
    <dbReference type="NCBI Taxonomy" id="363867"/>
    <lineage>
        <taxon>Bacteria</taxon>
        <taxon>Bacillati</taxon>
        <taxon>Actinomycetota</taxon>
        <taxon>Actinomycetes</taxon>
        <taxon>Propionibacteriales</taxon>
        <taxon>Nocardioidaceae</taxon>
        <taxon>Aeromicrobium</taxon>
    </lineage>
</organism>
<evidence type="ECO:0000313" key="4">
    <source>
        <dbReference type="Proteomes" id="UP000380867"/>
    </source>
</evidence>
<comment type="subcellular location">
    <subcellularLocation>
        <location evidence="1">Membrane</location>
    </subcellularLocation>
</comment>
<evidence type="ECO:0000256" key="1">
    <source>
        <dbReference type="ARBA" id="ARBA00004370"/>
    </source>
</evidence>
<keyword evidence="2" id="KW-0472">Membrane</keyword>
<dbReference type="EMBL" id="SDPQ02000002">
    <property type="protein sequence ID" value="KAA1397299.1"/>
    <property type="molecule type" value="Genomic_DNA"/>
</dbReference>
<proteinExistence type="predicted"/>
<dbReference type="GO" id="GO:0016020">
    <property type="term" value="C:membrane"/>
    <property type="evidence" value="ECO:0007669"/>
    <property type="project" value="UniProtKB-SubCell"/>
</dbReference>